<evidence type="ECO:0000256" key="5">
    <source>
        <dbReference type="ARBA" id="ARBA00023002"/>
    </source>
</evidence>
<keyword evidence="5" id="KW-0560">Oxidoreductase</keyword>
<dbReference type="EMBL" id="JARIHO010000008">
    <property type="protein sequence ID" value="KAJ7357243.1"/>
    <property type="molecule type" value="Genomic_DNA"/>
</dbReference>
<evidence type="ECO:0000256" key="2">
    <source>
        <dbReference type="ARBA" id="ARBA00005466"/>
    </source>
</evidence>
<dbReference type="PROSITE" id="PS51387">
    <property type="entry name" value="FAD_PCMH"/>
    <property type="match status" value="1"/>
</dbReference>
<evidence type="ECO:0000313" key="8">
    <source>
        <dbReference type="EMBL" id="KAJ7357243.1"/>
    </source>
</evidence>
<dbReference type="InterPro" id="IPR036318">
    <property type="entry name" value="FAD-bd_PCMH-like_sf"/>
</dbReference>
<dbReference type="AlphaFoldDB" id="A0AAD7F045"/>
<dbReference type="InterPro" id="IPR012951">
    <property type="entry name" value="BBE"/>
</dbReference>
<comment type="similarity">
    <text evidence="2">Belongs to the oxygen-dependent FAD-linked oxidoreductase family.</text>
</comment>
<evidence type="ECO:0000256" key="1">
    <source>
        <dbReference type="ARBA" id="ARBA00001974"/>
    </source>
</evidence>
<keyword evidence="6" id="KW-0732">Signal</keyword>
<dbReference type="Gene3D" id="3.30.465.10">
    <property type="match status" value="1"/>
</dbReference>
<evidence type="ECO:0000259" key="7">
    <source>
        <dbReference type="PROSITE" id="PS51387"/>
    </source>
</evidence>
<dbReference type="Pfam" id="PF01565">
    <property type="entry name" value="FAD_binding_4"/>
    <property type="match status" value="1"/>
</dbReference>
<dbReference type="SUPFAM" id="SSF56176">
    <property type="entry name" value="FAD-binding/transporter-associated domain-like"/>
    <property type="match status" value="1"/>
</dbReference>
<dbReference type="InterPro" id="IPR016169">
    <property type="entry name" value="FAD-bd_PCMH_sub2"/>
</dbReference>
<evidence type="ECO:0000313" key="9">
    <source>
        <dbReference type="Proteomes" id="UP001218218"/>
    </source>
</evidence>
<accession>A0AAD7F045</accession>
<keyword evidence="4" id="KW-0274">FAD</keyword>
<proteinExistence type="inferred from homology"/>
<evidence type="ECO:0000256" key="3">
    <source>
        <dbReference type="ARBA" id="ARBA00022630"/>
    </source>
</evidence>
<keyword evidence="3" id="KW-0285">Flavoprotein</keyword>
<dbReference type="Gene3D" id="3.40.462.20">
    <property type="match status" value="1"/>
</dbReference>
<sequence length="493" mass="54478">MFKFALLLFLVATLARSSTAATVVSCLEDHGLEVEDSQSPNWMDATTPFNTRFRYIPAAIVYPKKTSDVSEAVLCAVKYGLHVSALSGGHSYSASGYGSRNGTLVVNLRNMGRISPHSSSDNNFVIQSGIRLGDMASELYSEYNRSMAHGTCPWVGLGGHAGFGGWGLASRNWGLVIDQVIAAELVQADGTVVNVSATERPELYWAIRGASASYGIVTQYTMKTQEAPVNVTRFAYNFAFNFTADDRAPERFAEILSAYQNWSFTAPKEIGIVANVWQLGQDLELGGIYMGSRTDFDPIAASLLNATGEPSQRYVQERSWIEALEEVNGVTKLSTEGIPEPRDTFHAKSLVVSMENPLAPDSFSKLAKNFTTSIPSNFSWFIQFELWGGHNSHISSIPADATAYPHRNHHWTVQFYGRTNGSWFPQYTEFVDGLADTLAQGKELGAYANYLDPYLQGWKKKYYDRNYARLEEIRKKTDPSGVFLKSQNIGAAD</sequence>
<evidence type="ECO:0000256" key="6">
    <source>
        <dbReference type="SAM" id="SignalP"/>
    </source>
</evidence>
<dbReference type="PANTHER" id="PTHR42973:SF39">
    <property type="entry name" value="FAD-BINDING PCMH-TYPE DOMAIN-CONTAINING PROTEIN"/>
    <property type="match status" value="1"/>
</dbReference>
<feature type="chain" id="PRO_5042088539" evidence="6">
    <location>
        <begin position="21"/>
        <end position="493"/>
    </location>
</feature>
<dbReference type="InterPro" id="IPR016166">
    <property type="entry name" value="FAD-bd_PCMH"/>
</dbReference>
<dbReference type="Pfam" id="PF08031">
    <property type="entry name" value="BBE"/>
    <property type="match status" value="1"/>
</dbReference>
<protein>
    <submittedName>
        <fullName evidence="8">FAD-binding domain-containing protein</fullName>
    </submittedName>
</protein>
<reference evidence="8" key="1">
    <citation type="submission" date="2023-03" db="EMBL/GenBank/DDBJ databases">
        <title>Massive genome expansion in bonnet fungi (Mycena s.s.) driven by repeated elements and novel gene families across ecological guilds.</title>
        <authorList>
            <consortium name="Lawrence Berkeley National Laboratory"/>
            <person name="Harder C.B."/>
            <person name="Miyauchi S."/>
            <person name="Viragh M."/>
            <person name="Kuo A."/>
            <person name="Thoen E."/>
            <person name="Andreopoulos B."/>
            <person name="Lu D."/>
            <person name="Skrede I."/>
            <person name="Drula E."/>
            <person name="Henrissat B."/>
            <person name="Morin E."/>
            <person name="Kohler A."/>
            <person name="Barry K."/>
            <person name="LaButti K."/>
            <person name="Morin E."/>
            <person name="Salamov A."/>
            <person name="Lipzen A."/>
            <person name="Mereny Z."/>
            <person name="Hegedus B."/>
            <person name="Baldrian P."/>
            <person name="Stursova M."/>
            <person name="Weitz H."/>
            <person name="Taylor A."/>
            <person name="Grigoriev I.V."/>
            <person name="Nagy L.G."/>
            <person name="Martin F."/>
            <person name="Kauserud H."/>
        </authorList>
    </citation>
    <scope>NUCLEOTIDE SEQUENCE</scope>
    <source>
        <strain evidence="8">CBHHK002</strain>
    </source>
</reference>
<dbReference type="GO" id="GO:0071949">
    <property type="term" value="F:FAD binding"/>
    <property type="evidence" value="ECO:0007669"/>
    <property type="project" value="InterPro"/>
</dbReference>
<dbReference type="GO" id="GO:0016491">
    <property type="term" value="F:oxidoreductase activity"/>
    <property type="evidence" value="ECO:0007669"/>
    <property type="project" value="UniProtKB-KW"/>
</dbReference>
<feature type="domain" description="FAD-binding PCMH-type" evidence="7">
    <location>
        <begin position="53"/>
        <end position="227"/>
    </location>
</feature>
<dbReference type="PANTHER" id="PTHR42973">
    <property type="entry name" value="BINDING OXIDOREDUCTASE, PUTATIVE (AFU_ORTHOLOGUE AFUA_1G17690)-RELATED"/>
    <property type="match status" value="1"/>
</dbReference>
<dbReference type="InterPro" id="IPR006094">
    <property type="entry name" value="Oxid_FAD_bind_N"/>
</dbReference>
<comment type="cofactor">
    <cofactor evidence="1">
        <name>FAD</name>
        <dbReference type="ChEBI" id="CHEBI:57692"/>
    </cofactor>
</comment>
<dbReference type="InterPro" id="IPR050416">
    <property type="entry name" value="FAD-linked_Oxidoreductase"/>
</dbReference>
<comment type="caution">
    <text evidence="8">The sequence shown here is derived from an EMBL/GenBank/DDBJ whole genome shotgun (WGS) entry which is preliminary data.</text>
</comment>
<dbReference type="InterPro" id="IPR006093">
    <property type="entry name" value="Oxy_OxRdtase_FAD_BS"/>
</dbReference>
<organism evidence="8 9">
    <name type="scientific">Mycena albidolilacea</name>
    <dbReference type="NCBI Taxonomy" id="1033008"/>
    <lineage>
        <taxon>Eukaryota</taxon>
        <taxon>Fungi</taxon>
        <taxon>Dikarya</taxon>
        <taxon>Basidiomycota</taxon>
        <taxon>Agaricomycotina</taxon>
        <taxon>Agaricomycetes</taxon>
        <taxon>Agaricomycetidae</taxon>
        <taxon>Agaricales</taxon>
        <taxon>Marasmiineae</taxon>
        <taxon>Mycenaceae</taxon>
        <taxon>Mycena</taxon>
    </lineage>
</organism>
<evidence type="ECO:0000256" key="4">
    <source>
        <dbReference type="ARBA" id="ARBA00022827"/>
    </source>
</evidence>
<dbReference type="Proteomes" id="UP001218218">
    <property type="component" value="Unassembled WGS sequence"/>
</dbReference>
<feature type="signal peptide" evidence="6">
    <location>
        <begin position="1"/>
        <end position="20"/>
    </location>
</feature>
<dbReference type="PROSITE" id="PS00862">
    <property type="entry name" value="OX2_COVAL_FAD"/>
    <property type="match status" value="1"/>
</dbReference>
<name>A0AAD7F045_9AGAR</name>
<keyword evidence="9" id="KW-1185">Reference proteome</keyword>
<gene>
    <name evidence="8" type="ORF">DFH08DRAFT_771831</name>
</gene>